<dbReference type="OrthoDB" id="2083464at2"/>
<evidence type="ECO:0000256" key="1">
    <source>
        <dbReference type="SAM" id="Phobius"/>
    </source>
</evidence>
<protein>
    <recommendedName>
        <fullName evidence="4">DUF2627 domain-containing protein</fullName>
    </recommendedName>
</protein>
<keyword evidence="1" id="KW-0472">Membrane</keyword>
<gene>
    <name evidence="2" type="ORF">GTO91_06310</name>
</gene>
<evidence type="ECO:0008006" key="4">
    <source>
        <dbReference type="Google" id="ProtNLM"/>
    </source>
</evidence>
<dbReference type="AlphaFoldDB" id="A0A845KZ70"/>
<accession>A0A845KZ70</accession>
<dbReference type="Proteomes" id="UP000463470">
    <property type="component" value="Unassembled WGS sequence"/>
</dbReference>
<feature type="transmembrane region" description="Helical" evidence="1">
    <location>
        <begin position="47"/>
        <end position="68"/>
    </location>
</feature>
<evidence type="ECO:0000313" key="3">
    <source>
        <dbReference type="Proteomes" id="UP000463470"/>
    </source>
</evidence>
<sequence length="85" mass="10059">MRKTVMLLWQWRHLVFLLFFAVIATFFLDLALTVIRRSLAGDPASLWVVFFAFFGLATGGYGFIRFVYRHDKKTGRVKKEIKWLE</sequence>
<reference evidence="2 3" key="1">
    <citation type="submission" date="2020-01" db="EMBL/GenBank/DDBJ databases">
        <title>Whole-genome sequence of Heliobacterium undosum DSM 13378.</title>
        <authorList>
            <person name="Kyndt J.A."/>
            <person name="Meyer T.E."/>
        </authorList>
    </citation>
    <scope>NUCLEOTIDE SEQUENCE [LARGE SCALE GENOMIC DNA]</scope>
    <source>
        <strain evidence="2 3">DSM 13378</strain>
    </source>
</reference>
<comment type="caution">
    <text evidence="2">The sequence shown here is derived from an EMBL/GenBank/DDBJ whole genome shotgun (WGS) entry which is preliminary data.</text>
</comment>
<keyword evidence="3" id="KW-1185">Reference proteome</keyword>
<name>A0A845KZ70_9FIRM</name>
<proteinExistence type="predicted"/>
<dbReference type="EMBL" id="WXEY01000004">
    <property type="protein sequence ID" value="MZP29317.1"/>
    <property type="molecule type" value="Genomic_DNA"/>
</dbReference>
<keyword evidence="1" id="KW-0812">Transmembrane</keyword>
<organism evidence="2 3">
    <name type="scientific">Heliomicrobium undosum</name>
    <dbReference type="NCBI Taxonomy" id="121734"/>
    <lineage>
        <taxon>Bacteria</taxon>
        <taxon>Bacillati</taxon>
        <taxon>Bacillota</taxon>
        <taxon>Clostridia</taxon>
        <taxon>Eubacteriales</taxon>
        <taxon>Heliobacteriaceae</taxon>
        <taxon>Heliomicrobium</taxon>
    </lineage>
</organism>
<keyword evidence="1" id="KW-1133">Transmembrane helix</keyword>
<dbReference type="RefSeq" id="WP_161256509.1">
    <property type="nucleotide sequence ID" value="NZ_WXEY01000004.1"/>
</dbReference>
<evidence type="ECO:0000313" key="2">
    <source>
        <dbReference type="EMBL" id="MZP29317.1"/>
    </source>
</evidence>